<evidence type="ECO:0000313" key="3">
    <source>
        <dbReference type="Proteomes" id="UP000703269"/>
    </source>
</evidence>
<dbReference type="Pfam" id="PF18759">
    <property type="entry name" value="Plavaka"/>
    <property type="match status" value="1"/>
</dbReference>
<proteinExistence type="predicted"/>
<dbReference type="Proteomes" id="UP000703269">
    <property type="component" value="Unassembled WGS sequence"/>
</dbReference>
<organism evidence="2 3">
    <name type="scientific">Phanerochaete sordida</name>
    <dbReference type="NCBI Taxonomy" id="48140"/>
    <lineage>
        <taxon>Eukaryota</taxon>
        <taxon>Fungi</taxon>
        <taxon>Dikarya</taxon>
        <taxon>Basidiomycota</taxon>
        <taxon>Agaricomycotina</taxon>
        <taxon>Agaricomycetes</taxon>
        <taxon>Polyporales</taxon>
        <taxon>Phanerochaetaceae</taxon>
        <taxon>Phanerochaete</taxon>
    </lineage>
</organism>
<name>A0A9P3LJ31_9APHY</name>
<dbReference type="InterPro" id="IPR041078">
    <property type="entry name" value="Plavaka"/>
</dbReference>
<dbReference type="OrthoDB" id="2789130at2759"/>
<accession>A0A9P3LJ31</accession>
<feature type="region of interest" description="Disordered" evidence="1">
    <location>
        <begin position="354"/>
        <end position="389"/>
    </location>
</feature>
<reference evidence="2 3" key="1">
    <citation type="submission" date="2021-08" db="EMBL/GenBank/DDBJ databases">
        <title>Draft Genome Sequence of Phanerochaete sordida strain YK-624.</title>
        <authorList>
            <person name="Mori T."/>
            <person name="Dohra H."/>
            <person name="Suzuki T."/>
            <person name="Kawagishi H."/>
            <person name="Hirai H."/>
        </authorList>
    </citation>
    <scope>NUCLEOTIDE SEQUENCE [LARGE SCALE GENOMIC DNA]</scope>
    <source>
        <strain evidence="2 3">YK-624</strain>
    </source>
</reference>
<keyword evidence="3" id="KW-1185">Reference proteome</keyword>
<evidence type="ECO:0000256" key="1">
    <source>
        <dbReference type="SAM" id="MobiDB-lite"/>
    </source>
</evidence>
<protein>
    <submittedName>
        <fullName evidence="2">Uncharacterized protein</fullName>
    </submittedName>
</protein>
<dbReference type="EMBL" id="BPQB01000058">
    <property type="protein sequence ID" value="GJE96279.1"/>
    <property type="molecule type" value="Genomic_DNA"/>
</dbReference>
<gene>
    <name evidence="2" type="ORF">PsYK624_124730</name>
</gene>
<comment type="caution">
    <text evidence="2">The sequence shown here is derived from an EMBL/GenBank/DDBJ whole genome shotgun (WGS) entry which is preliminary data.</text>
</comment>
<evidence type="ECO:0000313" key="2">
    <source>
        <dbReference type="EMBL" id="GJE96279.1"/>
    </source>
</evidence>
<sequence>MRSLLRPLQKAGLDGVEMVCADGFIRDVHPIIAAYIADHPEQCLVACVKESRCPKCLIRTEDRGTGRGKQTPWRKHKATAKKLKKSAKGALPTGFTEEGLRPIKPFWADLPHADIFVCVTPDILHQLHKGMFKDHVVKWASACVPGGEHEVDARFQCMPAHPELRHFSQGISLVSQWTGTEYKNMEKVFLGVIAGAAPKEVILAVRGLLDFIYYAHFESHTNASLSCLDEAWMQFHRYKSSFIKHYALSTGIPKAWANFSGIPKLHAMDHYLRSIRLLGSAPGYNTEGTERLHIDFAKNAYRAGNKKQYIRQMTEWLDRQEAVHRFQAYLQWRIPPAKKEVQLERSLHEPADFTATRDDSQASLHPGTLPSSPSDEEQEYHTAPTSNAAHRTYKIPKRPSYPQMKAWEASERFGARDLSWYLEEFLRDEAAVAPTSVLATIPRVSELSRETWLSLYKQISFELPTMTQVSRHVISDVIHATPAESAIVSGVELNAKPARFSTVLAYRSARTQGVDRGRNRRADVSSLSVGLVRAIFRAPDAWSQLAPHPLLYIEWFTPLTTFDPDLAMYSVTPSKSRRHRGFRSASVVPVTQIVRTCHLIPRWGPSIDPDWCQEDIYENCKDFLVNPYLRHSDFVLLRFLHRK</sequence>
<dbReference type="AlphaFoldDB" id="A0A9P3LJ31"/>